<reference evidence="1" key="1">
    <citation type="journal article" date="2023" name="Access Microbiol">
        <title>De-novo genome assembly for Akanthomyces muscarius, a biocontrol agent of insect agricultural pests.</title>
        <authorList>
            <person name="Erdos Z."/>
            <person name="Studholme D.J."/>
            <person name="Raymond B."/>
            <person name="Sharma M."/>
        </authorList>
    </citation>
    <scope>NUCLEOTIDE SEQUENCE</scope>
    <source>
        <strain evidence="1">Ve6</strain>
    </source>
</reference>
<name>A0A9W8UIK7_AKAMU</name>
<accession>A0A9W8UIK7</accession>
<keyword evidence="2" id="KW-1185">Reference proteome</keyword>
<protein>
    <submittedName>
        <fullName evidence="1">Uncharacterized protein</fullName>
    </submittedName>
</protein>
<organism evidence="1 2">
    <name type="scientific">Akanthomyces muscarius</name>
    <name type="common">Entomopathogenic fungus</name>
    <name type="synonym">Lecanicillium muscarium</name>
    <dbReference type="NCBI Taxonomy" id="2231603"/>
    <lineage>
        <taxon>Eukaryota</taxon>
        <taxon>Fungi</taxon>
        <taxon>Dikarya</taxon>
        <taxon>Ascomycota</taxon>
        <taxon>Pezizomycotina</taxon>
        <taxon>Sordariomycetes</taxon>
        <taxon>Hypocreomycetidae</taxon>
        <taxon>Hypocreales</taxon>
        <taxon>Cordycipitaceae</taxon>
        <taxon>Akanthomyces</taxon>
    </lineage>
</organism>
<evidence type="ECO:0000313" key="1">
    <source>
        <dbReference type="EMBL" id="KAJ4150858.1"/>
    </source>
</evidence>
<dbReference type="AlphaFoldDB" id="A0A9W8UIK7"/>
<dbReference type="KEGG" id="amus:LMH87_011588"/>
<dbReference type="Proteomes" id="UP001144673">
    <property type="component" value="Chromosome 4"/>
</dbReference>
<proteinExistence type="predicted"/>
<dbReference type="GeneID" id="80898747"/>
<dbReference type="RefSeq" id="XP_056052572.1">
    <property type="nucleotide sequence ID" value="XM_056200753.1"/>
</dbReference>
<comment type="caution">
    <text evidence="1">The sequence shown here is derived from an EMBL/GenBank/DDBJ whole genome shotgun (WGS) entry which is preliminary data.</text>
</comment>
<evidence type="ECO:0000313" key="2">
    <source>
        <dbReference type="Proteomes" id="UP001144673"/>
    </source>
</evidence>
<sequence>MAHLASAPASSYRAQYIVSHAVSFRNTIFLPAGSAIYVPKIQDSLAFKGHSITDLNGISGLLPLLFHEEGDIENVTRDSRVTTPCAMSMVQHGKNTSGHRGLPIIAEIIIS</sequence>
<gene>
    <name evidence="1" type="ORF">LMH87_011588</name>
</gene>
<dbReference type="EMBL" id="JAJHUN010000009">
    <property type="protein sequence ID" value="KAJ4150858.1"/>
    <property type="molecule type" value="Genomic_DNA"/>
</dbReference>